<dbReference type="EMBL" id="RCMV01000091">
    <property type="protein sequence ID" value="KAG3225152.1"/>
    <property type="molecule type" value="Genomic_DNA"/>
</dbReference>
<dbReference type="AlphaFoldDB" id="A0A329SEU2"/>
<accession>A0A329SEU2</accession>
<dbReference type="VEuPathDB" id="FungiDB:PC110_g8527"/>
<dbReference type="Proteomes" id="UP000760860">
    <property type="component" value="Unassembled WGS sequence"/>
</dbReference>
<sequence>MFVAREGRGFEKFPPIALSGRWNMHTAATFTEKGVADIEPVLNTAS</sequence>
<dbReference type="Proteomes" id="UP000697107">
    <property type="component" value="Unassembled WGS sequence"/>
</dbReference>
<evidence type="ECO:0000313" key="4">
    <source>
        <dbReference type="EMBL" id="KAG2991427.1"/>
    </source>
</evidence>
<comment type="caution">
    <text evidence="6">The sequence shown here is derived from an EMBL/GenBank/DDBJ whole genome shotgun (WGS) entry which is preliminary data.</text>
</comment>
<dbReference type="Proteomes" id="UP000251314">
    <property type="component" value="Unassembled WGS sequence"/>
</dbReference>
<reference evidence="6 7" key="1">
    <citation type="submission" date="2018-01" db="EMBL/GenBank/DDBJ databases">
        <title>Draft genome of the strawberry crown rot pathogen Phytophthora cactorum.</title>
        <authorList>
            <person name="Armitage A.D."/>
            <person name="Lysoe E."/>
            <person name="Nellist C.F."/>
            <person name="Harrison R.J."/>
            <person name="Brurberg M.B."/>
        </authorList>
    </citation>
    <scope>NUCLEOTIDE SEQUENCE [LARGE SCALE GENOMIC DNA]</scope>
    <source>
        <strain evidence="6 7">10300</strain>
    </source>
</reference>
<dbReference type="Proteomes" id="UP000774804">
    <property type="component" value="Unassembled WGS sequence"/>
</dbReference>
<dbReference type="EMBL" id="RCML01000102">
    <property type="protein sequence ID" value="KAG2991427.1"/>
    <property type="molecule type" value="Genomic_DNA"/>
</dbReference>
<evidence type="ECO:0000313" key="6">
    <source>
        <dbReference type="EMBL" id="RAW35180.1"/>
    </source>
</evidence>
<evidence type="ECO:0000313" key="3">
    <source>
        <dbReference type="EMBL" id="KAG2948799.1"/>
    </source>
</evidence>
<dbReference type="Proteomes" id="UP000736787">
    <property type="component" value="Unassembled WGS sequence"/>
</dbReference>
<evidence type="ECO:0000313" key="1">
    <source>
        <dbReference type="EMBL" id="KAG2863001.1"/>
    </source>
</evidence>
<name>A0A329SEU2_9STRA</name>
<evidence type="ECO:0000313" key="2">
    <source>
        <dbReference type="EMBL" id="KAG2934795.1"/>
    </source>
</evidence>
<keyword evidence="7" id="KW-1185">Reference proteome</keyword>
<evidence type="ECO:0000313" key="5">
    <source>
        <dbReference type="EMBL" id="KAG3225152.1"/>
    </source>
</evidence>
<organism evidence="6 7">
    <name type="scientific">Phytophthora cactorum</name>
    <dbReference type="NCBI Taxonomy" id="29920"/>
    <lineage>
        <taxon>Eukaryota</taxon>
        <taxon>Sar</taxon>
        <taxon>Stramenopiles</taxon>
        <taxon>Oomycota</taxon>
        <taxon>Peronosporomycetes</taxon>
        <taxon>Peronosporales</taxon>
        <taxon>Peronosporaceae</taxon>
        <taxon>Phytophthora</taxon>
    </lineage>
</organism>
<dbReference type="Proteomes" id="UP000735874">
    <property type="component" value="Unassembled WGS sequence"/>
</dbReference>
<dbReference type="EMBL" id="RCMK01000103">
    <property type="protein sequence ID" value="KAG2948799.1"/>
    <property type="molecule type" value="Genomic_DNA"/>
</dbReference>
<reference evidence="1" key="2">
    <citation type="submission" date="2018-10" db="EMBL/GenBank/DDBJ databases">
        <title>Effector identification in a new, highly contiguous assembly of the strawberry crown rot pathogen Phytophthora cactorum.</title>
        <authorList>
            <person name="Armitage A.D."/>
            <person name="Nellist C.F."/>
            <person name="Bates H."/>
            <person name="Vickerstaff R.J."/>
            <person name="Harrison R.J."/>
        </authorList>
    </citation>
    <scope>NUCLEOTIDE SEQUENCE</scope>
    <source>
        <strain evidence="1">15-7</strain>
        <strain evidence="2">4032</strain>
        <strain evidence="3">4040</strain>
        <strain evidence="4">P415</strain>
        <strain evidence="5">P421</strain>
    </source>
</reference>
<evidence type="ECO:0000313" key="7">
    <source>
        <dbReference type="Proteomes" id="UP000251314"/>
    </source>
</evidence>
<dbReference type="OrthoDB" id="93483at2759"/>
<dbReference type="EMBL" id="MJFZ01000177">
    <property type="protein sequence ID" value="RAW35180.1"/>
    <property type="molecule type" value="Genomic_DNA"/>
</dbReference>
<protein>
    <submittedName>
        <fullName evidence="6">Uncharacterized protein</fullName>
    </submittedName>
</protein>
<dbReference type="EMBL" id="RCMI01000101">
    <property type="protein sequence ID" value="KAG2934795.1"/>
    <property type="molecule type" value="Genomic_DNA"/>
</dbReference>
<dbReference type="EMBL" id="RCMG01000114">
    <property type="protein sequence ID" value="KAG2863001.1"/>
    <property type="molecule type" value="Genomic_DNA"/>
</dbReference>
<proteinExistence type="predicted"/>
<gene>
    <name evidence="6" type="ORF">PC110_g8527</name>
    <name evidence="1" type="ORF">PC113_g5787</name>
    <name evidence="2" type="ORF">PC115_g5045</name>
    <name evidence="3" type="ORF">PC117_g5733</name>
    <name evidence="4" type="ORF">PC118_g5117</name>
    <name evidence="5" type="ORF">PC129_g4192</name>
</gene>